<protein>
    <submittedName>
        <fullName evidence="2">Uncharacterized protein</fullName>
    </submittedName>
</protein>
<keyword evidence="3" id="KW-1185">Reference proteome</keyword>
<feature type="non-terminal residue" evidence="2">
    <location>
        <position position="161"/>
    </location>
</feature>
<sequence>MHIGQPFLQRGMEFRRRVAQHLAVARRQHQRAAVQPPFPAALARAFQRKAGHAFGAAQFRPRLAQRLVLRAQAPGQGQRHQQQQRAGAGGAVAQQRAAARRLVQETVETEVRRQHALVAVGLGERAPAFRIAVAQFDQRLLQQLGDALRLEHQVFTAVAFR</sequence>
<dbReference type="Proteomes" id="UP000008311">
    <property type="component" value="Unassembled WGS sequence"/>
</dbReference>
<dbReference type="AlphaFoldDB" id="B9TD03"/>
<gene>
    <name evidence="2" type="ORF">RCOM_1792820</name>
</gene>
<name>B9TD03_RICCO</name>
<accession>B9TD03</accession>
<feature type="region of interest" description="Disordered" evidence="1">
    <location>
        <begin position="72"/>
        <end position="91"/>
    </location>
</feature>
<reference evidence="3" key="1">
    <citation type="journal article" date="2010" name="Nat. Biotechnol.">
        <title>Draft genome sequence of the oilseed species Ricinus communis.</title>
        <authorList>
            <person name="Chan A.P."/>
            <person name="Crabtree J."/>
            <person name="Zhao Q."/>
            <person name="Lorenzi H."/>
            <person name="Orvis J."/>
            <person name="Puiu D."/>
            <person name="Melake-Berhan A."/>
            <person name="Jones K.M."/>
            <person name="Redman J."/>
            <person name="Chen G."/>
            <person name="Cahoon E.B."/>
            <person name="Gedil M."/>
            <person name="Stanke M."/>
            <person name="Haas B.J."/>
            <person name="Wortman J.R."/>
            <person name="Fraser-Liggett C.M."/>
            <person name="Ravel J."/>
            <person name="Rabinowicz P.D."/>
        </authorList>
    </citation>
    <scope>NUCLEOTIDE SEQUENCE [LARGE SCALE GENOMIC DNA]</scope>
    <source>
        <strain evidence="3">cv. Hale</strain>
    </source>
</reference>
<dbReference type="InParanoid" id="B9TD03"/>
<evidence type="ECO:0000313" key="2">
    <source>
        <dbReference type="EMBL" id="EEF26260.1"/>
    </source>
</evidence>
<proteinExistence type="predicted"/>
<dbReference type="EMBL" id="EQ977777">
    <property type="protein sequence ID" value="EEF26260.1"/>
    <property type="molecule type" value="Genomic_DNA"/>
</dbReference>
<organism evidence="2 3">
    <name type="scientific">Ricinus communis</name>
    <name type="common">Castor bean</name>
    <dbReference type="NCBI Taxonomy" id="3988"/>
    <lineage>
        <taxon>Eukaryota</taxon>
        <taxon>Viridiplantae</taxon>
        <taxon>Streptophyta</taxon>
        <taxon>Embryophyta</taxon>
        <taxon>Tracheophyta</taxon>
        <taxon>Spermatophyta</taxon>
        <taxon>Magnoliopsida</taxon>
        <taxon>eudicotyledons</taxon>
        <taxon>Gunneridae</taxon>
        <taxon>Pentapetalae</taxon>
        <taxon>rosids</taxon>
        <taxon>fabids</taxon>
        <taxon>Malpighiales</taxon>
        <taxon>Euphorbiaceae</taxon>
        <taxon>Acalyphoideae</taxon>
        <taxon>Acalypheae</taxon>
        <taxon>Ricinus</taxon>
    </lineage>
</organism>
<evidence type="ECO:0000313" key="3">
    <source>
        <dbReference type="Proteomes" id="UP000008311"/>
    </source>
</evidence>
<evidence type="ECO:0000256" key="1">
    <source>
        <dbReference type="SAM" id="MobiDB-lite"/>
    </source>
</evidence>